<sequence>MVGVSHPSSQSSAPGPDPASGPAVGAGSGAGDETAWTTPIVGPEALAAALRSADPPVVLDVRWRLGGPHGRADHLTGHVPTAGFVDLDSELADPAGGGGPGGRHPLPSTARLEKALRLCGVRGSSRVVAYDDGDGSVAARAWWLLRWAGLPADRVAVLDGGWAAWRAAGLPRDTGPLAPQDGTIVVRPGRMPVIDANGAAAVADVGVLLDARAAVRYRGEQEPVDPRAGHVPGAVSAPSTEHVGPDGRWLSREALAERFGGLGVVRGRTVGAYCGSGVAAASVVLALEYAGLRTPERPASLYAGSWSDWCSDRSRPVATGAEPGEPGP</sequence>
<feature type="compositionally biased region" description="Low complexity" evidence="3">
    <location>
        <begin position="7"/>
        <end position="23"/>
    </location>
</feature>
<dbReference type="InterPro" id="IPR045078">
    <property type="entry name" value="TST/MPST-like"/>
</dbReference>
<name>A0ABP8RMB2_9PSEU</name>
<evidence type="ECO:0000256" key="2">
    <source>
        <dbReference type="ARBA" id="ARBA00022737"/>
    </source>
</evidence>
<dbReference type="Gene3D" id="3.40.250.10">
    <property type="entry name" value="Rhodanese-like domain"/>
    <property type="match status" value="2"/>
</dbReference>
<dbReference type="Pfam" id="PF00581">
    <property type="entry name" value="Rhodanese"/>
    <property type="match status" value="2"/>
</dbReference>
<keyword evidence="6" id="KW-1185">Reference proteome</keyword>
<dbReference type="InterPro" id="IPR036873">
    <property type="entry name" value="Rhodanese-like_dom_sf"/>
</dbReference>
<evidence type="ECO:0000313" key="5">
    <source>
        <dbReference type="EMBL" id="GAA4542762.1"/>
    </source>
</evidence>
<evidence type="ECO:0000256" key="1">
    <source>
        <dbReference type="ARBA" id="ARBA00022679"/>
    </source>
</evidence>
<evidence type="ECO:0000259" key="4">
    <source>
        <dbReference type="PROSITE" id="PS50206"/>
    </source>
</evidence>
<proteinExistence type="predicted"/>
<accession>A0ABP8RMB2</accession>
<dbReference type="Proteomes" id="UP001501598">
    <property type="component" value="Unassembled WGS sequence"/>
</dbReference>
<dbReference type="CDD" id="cd01449">
    <property type="entry name" value="TST_Repeat_2"/>
    <property type="match status" value="1"/>
</dbReference>
<dbReference type="PANTHER" id="PTHR11364:SF27">
    <property type="entry name" value="SULFURTRANSFERASE"/>
    <property type="match status" value="1"/>
</dbReference>
<feature type="region of interest" description="Disordered" evidence="3">
    <location>
        <begin position="220"/>
        <end position="246"/>
    </location>
</feature>
<evidence type="ECO:0000256" key="3">
    <source>
        <dbReference type="SAM" id="MobiDB-lite"/>
    </source>
</evidence>
<dbReference type="SMART" id="SM00450">
    <property type="entry name" value="RHOD"/>
    <property type="match status" value="2"/>
</dbReference>
<feature type="region of interest" description="Disordered" evidence="3">
    <location>
        <begin position="1"/>
        <end position="36"/>
    </location>
</feature>
<dbReference type="PANTHER" id="PTHR11364">
    <property type="entry name" value="THIOSULFATE SULFERTANSFERASE"/>
    <property type="match status" value="1"/>
</dbReference>
<feature type="domain" description="Rhodanese" evidence="4">
    <location>
        <begin position="52"/>
        <end position="174"/>
    </location>
</feature>
<protein>
    <submittedName>
        <fullName evidence="5">Sulfurtransferase</fullName>
    </submittedName>
</protein>
<keyword evidence="2" id="KW-0677">Repeat</keyword>
<dbReference type="EMBL" id="BAABGT010000025">
    <property type="protein sequence ID" value="GAA4542762.1"/>
    <property type="molecule type" value="Genomic_DNA"/>
</dbReference>
<organism evidence="5 6">
    <name type="scientific">Pseudonocardia xishanensis</name>
    <dbReference type="NCBI Taxonomy" id="630995"/>
    <lineage>
        <taxon>Bacteria</taxon>
        <taxon>Bacillati</taxon>
        <taxon>Actinomycetota</taxon>
        <taxon>Actinomycetes</taxon>
        <taxon>Pseudonocardiales</taxon>
        <taxon>Pseudonocardiaceae</taxon>
        <taxon>Pseudonocardia</taxon>
    </lineage>
</organism>
<reference evidence="6" key="1">
    <citation type="journal article" date="2019" name="Int. J. Syst. Evol. Microbiol.">
        <title>The Global Catalogue of Microorganisms (GCM) 10K type strain sequencing project: providing services to taxonomists for standard genome sequencing and annotation.</title>
        <authorList>
            <consortium name="The Broad Institute Genomics Platform"/>
            <consortium name="The Broad Institute Genome Sequencing Center for Infectious Disease"/>
            <person name="Wu L."/>
            <person name="Ma J."/>
        </authorList>
    </citation>
    <scope>NUCLEOTIDE SEQUENCE [LARGE SCALE GENOMIC DNA]</scope>
    <source>
        <strain evidence="6">JCM 17906</strain>
    </source>
</reference>
<dbReference type="PROSITE" id="PS50206">
    <property type="entry name" value="RHODANESE_3"/>
    <property type="match status" value="2"/>
</dbReference>
<dbReference type="InterPro" id="IPR001763">
    <property type="entry name" value="Rhodanese-like_dom"/>
</dbReference>
<evidence type="ECO:0000313" key="6">
    <source>
        <dbReference type="Proteomes" id="UP001501598"/>
    </source>
</evidence>
<gene>
    <name evidence="5" type="ORF">GCM10023175_18590</name>
</gene>
<dbReference type="SUPFAM" id="SSF52821">
    <property type="entry name" value="Rhodanese/Cell cycle control phosphatase"/>
    <property type="match status" value="2"/>
</dbReference>
<keyword evidence="1" id="KW-0808">Transferase</keyword>
<comment type="caution">
    <text evidence="5">The sequence shown here is derived from an EMBL/GenBank/DDBJ whole genome shotgun (WGS) entry which is preliminary data.</text>
</comment>
<feature type="domain" description="Rhodanese" evidence="4">
    <location>
        <begin position="207"/>
        <end position="318"/>
    </location>
</feature>
<dbReference type="CDD" id="cd01448">
    <property type="entry name" value="TST_Repeat_1"/>
    <property type="match status" value="1"/>
</dbReference>